<evidence type="ECO:0000313" key="2">
    <source>
        <dbReference type="EMBL" id="MSS76867.1"/>
    </source>
</evidence>
<evidence type="ECO:0000256" key="1">
    <source>
        <dbReference type="SAM" id="Phobius"/>
    </source>
</evidence>
<gene>
    <name evidence="2" type="ORF">FYJ26_00190</name>
</gene>
<reference evidence="2 3" key="1">
    <citation type="submission" date="2019-08" db="EMBL/GenBank/DDBJ databases">
        <title>In-depth cultivation of the pig gut microbiome towards novel bacterial diversity and tailored functional studies.</title>
        <authorList>
            <person name="Wylensek D."/>
            <person name="Hitch T.C.A."/>
            <person name="Clavel T."/>
        </authorList>
    </citation>
    <scope>NUCLEOTIDE SEQUENCE [LARGE SCALE GENOMIC DNA]</scope>
    <source>
        <strain evidence="2 3">WCA-380-WT-2B</strain>
    </source>
</reference>
<comment type="caution">
    <text evidence="2">The sequence shown here is derived from an EMBL/GenBank/DDBJ whole genome shotgun (WGS) entry which is preliminary data.</text>
</comment>
<keyword evidence="1" id="KW-1133">Transmembrane helix</keyword>
<keyword evidence="3" id="KW-1185">Reference proteome</keyword>
<sequence length="108" mass="11594">MTGLINLVVDNFSSLIILPILTMIIIAITVVISKTSESRSAKFYPSIAFGIVSIVLAIFSYINFTKDIGLNVAFVSISLATASIVGIITAVIINLIDGLKLTYKDNNK</sequence>
<dbReference type="Proteomes" id="UP000441925">
    <property type="component" value="Unassembled WGS sequence"/>
</dbReference>
<keyword evidence="1" id="KW-0472">Membrane</keyword>
<evidence type="ECO:0000313" key="3">
    <source>
        <dbReference type="Proteomes" id="UP000441925"/>
    </source>
</evidence>
<dbReference type="EMBL" id="VULQ01000001">
    <property type="protein sequence ID" value="MSS76867.1"/>
    <property type="molecule type" value="Genomic_DNA"/>
</dbReference>
<accession>A0A6N7VST0</accession>
<dbReference type="RefSeq" id="WP_154538724.1">
    <property type="nucleotide sequence ID" value="NZ_VULQ01000001.1"/>
</dbReference>
<feature type="transmembrane region" description="Helical" evidence="1">
    <location>
        <begin position="68"/>
        <end position="96"/>
    </location>
</feature>
<organism evidence="2 3">
    <name type="scientific">Anaerococcus porci</name>
    <dbReference type="NCBI Taxonomy" id="2652269"/>
    <lineage>
        <taxon>Bacteria</taxon>
        <taxon>Bacillati</taxon>
        <taxon>Bacillota</taxon>
        <taxon>Tissierellia</taxon>
        <taxon>Tissierellales</taxon>
        <taxon>Peptoniphilaceae</taxon>
        <taxon>Anaerococcus</taxon>
    </lineage>
</organism>
<name>A0A6N7VST0_9FIRM</name>
<keyword evidence="1" id="KW-0812">Transmembrane</keyword>
<dbReference type="AlphaFoldDB" id="A0A6N7VST0"/>
<proteinExistence type="predicted"/>
<feature type="transmembrane region" description="Helical" evidence="1">
    <location>
        <begin position="12"/>
        <end position="31"/>
    </location>
</feature>
<protein>
    <submittedName>
        <fullName evidence="2">Uncharacterized protein</fullName>
    </submittedName>
</protein>
<feature type="transmembrane region" description="Helical" evidence="1">
    <location>
        <begin position="43"/>
        <end position="62"/>
    </location>
</feature>